<keyword evidence="1" id="KW-0812">Transmembrane</keyword>
<proteinExistence type="predicted"/>
<keyword evidence="3" id="KW-1185">Reference proteome</keyword>
<accession>A0A2S7U452</accession>
<organism evidence="2 3">
    <name type="scientific">Rubritalea profundi</name>
    <dbReference type="NCBI Taxonomy" id="1658618"/>
    <lineage>
        <taxon>Bacteria</taxon>
        <taxon>Pseudomonadati</taxon>
        <taxon>Verrucomicrobiota</taxon>
        <taxon>Verrucomicrobiia</taxon>
        <taxon>Verrucomicrobiales</taxon>
        <taxon>Rubritaleaceae</taxon>
        <taxon>Rubritalea</taxon>
    </lineage>
</organism>
<reference evidence="2 3" key="1">
    <citation type="submission" date="2016-12" db="EMBL/GenBank/DDBJ databases">
        <title>Study of bacterial adaptation to deep sea.</title>
        <authorList>
            <person name="Song J."/>
            <person name="Yoshizawa S."/>
            <person name="Kogure K."/>
        </authorList>
    </citation>
    <scope>NUCLEOTIDE SEQUENCE [LARGE SCALE GENOMIC DNA]</scope>
    <source>
        <strain evidence="2 3">SAORIC-165</strain>
    </source>
</reference>
<feature type="transmembrane region" description="Helical" evidence="1">
    <location>
        <begin position="18"/>
        <end position="40"/>
    </location>
</feature>
<keyword evidence="1" id="KW-1133">Transmembrane helix</keyword>
<dbReference type="Proteomes" id="UP000239907">
    <property type="component" value="Unassembled WGS sequence"/>
</dbReference>
<dbReference type="EMBL" id="MQWA01000001">
    <property type="protein sequence ID" value="PQJ29806.1"/>
    <property type="molecule type" value="Genomic_DNA"/>
</dbReference>
<evidence type="ECO:0000313" key="3">
    <source>
        <dbReference type="Proteomes" id="UP000239907"/>
    </source>
</evidence>
<evidence type="ECO:0000313" key="2">
    <source>
        <dbReference type="EMBL" id="PQJ29806.1"/>
    </source>
</evidence>
<dbReference type="AlphaFoldDB" id="A0A2S7U452"/>
<comment type="caution">
    <text evidence="2">The sequence shown here is derived from an EMBL/GenBank/DDBJ whole genome shotgun (WGS) entry which is preliminary data.</text>
</comment>
<sequence>MRDLCFAGEVVKGEPRGMIFSILIASSIFALAFWGVSLNFKATKPEIRKYAKILLVDQFSTEMALWVDQNSPFPSRWDPLVDSGHQQRVNDELDGLFQQMTTPPSPWIDMPKVALPLSVPRLIEHGMIELGSLPKPLQNKQKKGVLELVVFLDALGGIEKRKPKEISPMDVVIPEQAYGSALRFVVTLDGKGNVQFIAPAEWREGEYEKKIENWLRMQRFVPSKSVSLEVGEVTVRVEVKNHAGN</sequence>
<keyword evidence="1" id="KW-0472">Membrane</keyword>
<gene>
    <name evidence="2" type="ORF">BSZ32_15845</name>
</gene>
<protein>
    <submittedName>
        <fullName evidence="2">Uncharacterized protein</fullName>
    </submittedName>
</protein>
<name>A0A2S7U452_9BACT</name>
<evidence type="ECO:0000256" key="1">
    <source>
        <dbReference type="SAM" id="Phobius"/>
    </source>
</evidence>